<dbReference type="InterPro" id="IPR014362">
    <property type="entry name" value="Glu_DH"/>
</dbReference>
<gene>
    <name evidence="10" type="ORF">CC85DRAFT_286063</name>
</gene>
<protein>
    <recommendedName>
        <fullName evidence="4">Glutamate dehydrogenase</fullName>
    </recommendedName>
</protein>
<keyword evidence="6" id="KW-0547">Nucleotide-binding</keyword>
<dbReference type="PIRSF" id="PIRSF000185">
    <property type="entry name" value="Glu_DH"/>
    <property type="match status" value="1"/>
</dbReference>
<dbReference type="Pfam" id="PF00208">
    <property type="entry name" value="ELFV_dehydrog"/>
    <property type="match status" value="1"/>
</dbReference>
<dbReference type="OrthoDB" id="6718861at2759"/>
<feature type="active site" description="Proton donor" evidence="5">
    <location>
        <position position="112"/>
    </location>
</feature>
<evidence type="ECO:0000256" key="2">
    <source>
        <dbReference type="ARBA" id="ARBA00011643"/>
    </source>
</evidence>
<dbReference type="InterPro" id="IPR006096">
    <property type="entry name" value="Glu/Leu/Phe/Val/Trp_DH_C"/>
</dbReference>
<dbReference type="GO" id="GO:0006537">
    <property type="term" value="P:glutamate biosynthetic process"/>
    <property type="evidence" value="ECO:0007669"/>
    <property type="project" value="TreeGrafter"/>
</dbReference>
<dbReference type="InterPro" id="IPR006097">
    <property type="entry name" value="Glu/Leu/Phe/Val/Trp_DH_dimer"/>
</dbReference>
<dbReference type="FunFam" id="1.10.285.10:FF:000001">
    <property type="entry name" value="Glutamate dehydrogenase"/>
    <property type="match status" value="1"/>
</dbReference>
<feature type="binding site" evidence="6">
    <location>
        <position position="100"/>
    </location>
    <ligand>
        <name>substrate</name>
    </ligand>
</feature>
<dbReference type="AlphaFoldDB" id="A0A0J0XL15"/>
<evidence type="ECO:0000256" key="4">
    <source>
        <dbReference type="PIRNR" id="PIRNR000185"/>
    </source>
</evidence>
<dbReference type="GeneID" id="28983977"/>
<feature type="site" description="Important for catalysis" evidence="7">
    <location>
        <position position="152"/>
    </location>
</feature>
<keyword evidence="6" id="KW-0520">NAD</keyword>
<feature type="binding site" evidence="6">
    <location>
        <position position="76"/>
    </location>
    <ligand>
        <name>substrate</name>
    </ligand>
</feature>
<reference evidence="10 11" key="1">
    <citation type="submission" date="2015-03" db="EMBL/GenBank/DDBJ databases">
        <title>Genomics and transcriptomics of the oil-accumulating basidiomycete yeast T. oleaginosus allow insights into substrate utilization and the diverse evolutionary trajectories of mating systems in fungi.</title>
        <authorList>
            <consortium name="DOE Joint Genome Institute"/>
            <person name="Kourist R."/>
            <person name="Kracht O."/>
            <person name="Bracharz F."/>
            <person name="Lipzen A."/>
            <person name="Nolan M."/>
            <person name="Ohm R."/>
            <person name="Grigoriev I."/>
            <person name="Sun S."/>
            <person name="Heitman J."/>
            <person name="Bruck T."/>
            <person name="Nowrousian M."/>
        </authorList>
    </citation>
    <scope>NUCLEOTIDE SEQUENCE [LARGE SCALE GENOMIC DNA]</scope>
    <source>
        <strain evidence="10 11">IBC0246</strain>
    </source>
</reference>
<dbReference type="InterPro" id="IPR033524">
    <property type="entry name" value="Glu/Leu/Phe/Val_DH_AS"/>
</dbReference>
<comment type="similarity">
    <text evidence="1 4 8">Belongs to the Glu/Leu/Phe/Val dehydrogenases family.</text>
</comment>
<dbReference type="GO" id="GO:0000166">
    <property type="term" value="F:nucleotide binding"/>
    <property type="evidence" value="ECO:0007669"/>
    <property type="project" value="UniProtKB-KW"/>
</dbReference>
<evidence type="ECO:0000256" key="1">
    <source>
        <dbReference type="ARBA" id="ARBA00006382"/>
    </source>
</evidence>
<feature type="binding site" evidence="6">
    <location>
        <position position="380"/>
    </location>
    <ligand>
        <name>substrate</name>
    </ligand>
</feature>
<dbReference type="InterPro" id="IPR033922">
    <property type="entry name" value="NAD_bind_Glu_DH"/>
</dbReference>
<dbReference type="CDD" id="cd05313">
    <property type="entry name" value="NAD_bind_2_Glu_DH"/>
    <property type="match status" value="1"/>
</dbReference>
<dbReference type="Gene3D" id="3.40.50.720">
    <property type="entry name" value="NAD(P)-binding Rossmann-like Domain"/>
    <property type="match status" value="1"/>
</dbReference>
<evidence type="ECO:0000256" key="7">
    <source>
        <dbReference type="PIRSR" id="PIRSR000185-3"/>
    </source>
</evidence>
<evidence type="ECO:0000256" key="8">
    <source>
        <dbReference type="RuleBase" id="RU004417"/>
    </source>
</evidence>
<feature type="binding site" evidence="6">
    <location>
        <position position="151"/>
    </location>
    <ligand>
        <name>substrate</name>
    </ligand>
</feature>
<dbReference type="InterPro" id="IPR050724">
    <property type="entry name" value="Glu_Leu_Phe_Val_DH"/>
</dbReference>
<dbReference type="SUPFAM" id="SSF51735">
    <property type="entry name" value="NAD(P)-binding Rossmann-fold domains"/>
    <property type="match status" value="1"/>
</dbReference>
<feature type="binding site" evidence="6">
    <location>
        <position position="97"/>
    </location>
    <ligand>
        <name>substrate</name>
    </ligand>
</feature>
<dbReference type="Proteomes" id="UP000053611">
    <property type="component" value="Unassembled WGS sequence"/>
</dbReference>
<dbReference type="PANTHER" id="PTHR43571:SF1">
    <property type="entry name" value="NADP-SPECIFIC GLUTAMATE DEHYDROGENASE 1-RELATED"/>
    <property type="match status" value="1"/>
</dbReference>
<dbReference type="Pfam" id="PF02812">
    <property type="entry name" value="ELFV_dehydrog_N"/>
    <property type="match status" value="1"/>
</dbReference>
<evidence type="ECO:0000313" key="11">
    <source>
        <dbReference type="Proteomes" id="UP000053611"/>
    </source>
</evidence>
<dbReference type="PROSITE" id="PS00074">
    <property type="entry name" value="GLFV_DEHYDROGENASE"/>
    <property type="match status" value="1"/>
</dbReference>
<dbReference type="GO" id="GO:0005829">
    <property type="term" value="C:cytosol"/>
    <property type="evidence" value="ECO:0007669"/>
    <property type="project" value="TreeGrafter"/>
</dbReference>
<dbReference type="PANTHER" id="PTHR43571">
    <property type="entry name" value="NADP-SPECIFIC GLUTAMATE DEHYDROGENASE 1-RELATED"/>
    <property type="match status" value="1"/>
</dbReference>
<evidence type="ECO:0000256" key="5">
    <source>
        <dbReference type="PIRSR" id="PIRSR000185-1"/>
    </source>
</evidence>
<dbReference type="InterPro" id="IPR036291">
    <property type="entry name" value="NAD(P)-bd_dom_sf"/>
</dbReference>
<feature type="domain" description="Glutamate/phenylalanine/leucine/valine/L-tryptophan dehydrogenase C-terminal" evidence="9">
    <location>
        <begin position="188"/>
        <end position="449"/>
    </location>
</feature>
<evidence type="ECO:0000313" key="10">
    <source>
        <dbReference type="EMBL" id="KLT41828.1"/>
    </source>
</evidence>
<dbReference type="GO" id="GO:0004354">
    <property type="term" value="F:glutamate dehydrogenase (NADP+) activity"/>
    <property type="evidence" value="ECO:0007669"/>
    <property type="project" value="TreeGrafter"/>
</dbReference>
<proteinExistence type="inferred from homology"/>
<dbReference type="InterPro" id="IPR046346">
    <property type="entry name" value="Aminoacid_DH-like_N_sf"/>
</dbReference>
<comment type="subunit">
    <text evidence="2">Homohexamer.</text>
</comment>
<dbReference type="Gene3D" id="3.40.50.10860">
    <property type="entry name" value="Leucine Dehydrogenase, chain A, domain 1"/>
    <property type="match status" value="1"/>
</dbReference>
<name>A0A0J0XL15_9TREE</name>
<evidence type="ECO:0000256" key="3">
    <source>
        <dbReference type="ARBA" id="ARBA00023002"/>
    </source>
</evidence>
<feature type="binding site" evidence="6">
    <location>
        <position position="195"/>
    </location>
    <ligand>
        <name>NAD(+)</name>
        <dbReference type="ChEBI" id="CHEBI:57540"/>
    </ligand>
</feature>
<dbReference type="FunFam" id="3.40.50.10860:FF:000002">
    <property type="entry name" value="Glutamate dehydrogenase"/>
    <property type="match status" value="1"/>
</dbReference>
<sequence length="456" mass="49606">MSNLPVEPEFEQAVHEIASTIEPFLATHPEYRKAFEVVQIPERIIQFRVTWERDDGSVAVNRAFRVQFNSALGPYKGGLRLHPTVNLSVLKFLGFEQIFKNALTGLSMGGGKGGSDFDPKGKSDNEIRRFCYAFMLELSRHIGADTDIPAGDIGTGGREIGFMFGAYKKYQNEFAGILTGKGDDWGGSFIRPEATGFGLVYYVTEMLRDLDNTDWVGKKVLISGSGNVAQFAALKVIELGGHVLSFSDSTGALIATDGQGFTPADIAAIADIKLRRQALTAFQHDGRFEWHEGKRPWTLFENADVALPSATQNEVNEDEAKALVAAGVRYVAEGSNMGCTQEAIDVFEATRKQCTSHGDSAGVTWYAPGKAANCGGVAVSGLEMGQNSQRLKWSHQEVDAKLKDIMITCYTNCRETGKTYVKDSAIPSLVAGANIAGFVKVAKAMLDQGDWWISGK</sequence>
<dbReference type="PRINTS" id="PR00082">
    <property type="entry name" value="GLFDHDRGNASE"/>
</dbReference>
<dbReference type="EMBL" id="KQ087212">
    <property type="protein sequence ID" value="KLT41828.1"/>
    <property type="molecule type" value="Genomic_DNA"/>
</dbReference>
<accession>A0A0J0XL15</accession>
<evidence type="ECO:0000256" key="6">
    <source>
        <dbReference type="PIRSR" id="PIRSR000185-2"/>
    </source>
</evidence>
<evidence type="ECO:0000259" key="9">
    <source>
        <dbReference type="SMART" id="SM00839"/>
    </source>
</evidence>
<keyword evidence="11" id="KW-1185">Reference proteome</keyword>
<dbReference type="SMART" id="SM00839">
    <property type="entry name" value="ELFV_dehydrog"/>
    <property type="match status" value="1"/>
</dbReference>
<dbReference type="STRING" id="879819.A0A0J0XL15"/>
<dbReference type="Gene3D" id="1.10.285.10">
    <property type="entry name" value="Glutamate Dehydrogenase, chain A, domain 3"/>
    <property type="match status" value="2"/>
</dbReference>
<organism evidence="10 11">
    <name type="scientific">Cutaneotrichosporon oleaginosum</name>
    <dbReference type="NCBI Taxonomy" id="879819"/>
    <lineage>
        <taxon>Eukaryota</taxon>
        <taxon>Fungi</taxon>
        <taxon>Dikarya</taxon>
        <taxon>Basidiomycota</taxon>
        <taxon>Agaricomycotina</taxon>
        <taxon>Tremellomycetes</taxon>
        <taxon>Trichosporonales</taxon>
        <taxon>Trichosporonaceae</taxon>
        <taxon>Cutaneotrichosporon</taxon>
    </lineage>
</organism>
<feature type="binding site" evidence="6">
    <location>
        <position position="227"/>
    </location>
    <ligand>
        <name>NAD(+)</name>
        <dbReference type="ChEBI" id="CHEBI:57540"/>
    </ligand>
</feature>
<dbReference type="SUPFAM" id="SSF53223">
    <property type="entry name" value="Aminoacid dehydrogenase-like, N-terminal domain"/>
    <property type="match status" value="1"/>
</dbReference>
<keyword evidence="3 4" id="KW-0560">Oxidoreductase</keyword>
<dbReference type="RefSeq" id="XP_018278319.1">
    <property type="nucleotide sequence ID" value="XM_018423374.1"/>
</dbReference>
<dbReference type="InterPro" id="IPR006095">
    <property type="entry name" value="Glu/Leu/Phe/Val/Trp_DH"/>
</dbReference>
<dbReference type="NCBIfam" id="NF006929">
    <property type="entry name" value="PRK09414.1"/>
    <property type="match status" value="1"/>
</dbReference>
<dbReference type="FunFam" id="3.40.50.720:FF:000030">
    <property type="entry name" value="Glutamate dehydrogenase"/>
    <property type="match status" value="1"/>
</dbReference>